<dbReference type="AlphaFoldDB" id="A0A1D2LT22"/>
<protein>
    <submittedName>
        <fullName evidence="1">Pullulanase</fullName>
    </submittedName>
</protein>
<gene>
    <name evidence="1" type="ORF">CNY62_09505</name>
</gene>
<proteinExistence type="predicted"/>
<keyword evidence="2" id="KW-1185">Reference proteome</keyword>
<dbReference type="RefSeq" id="WP_069125918.1">
    <property type="nucleotide sequence ID" value="NZ_CP023483.1"/>
</dbReference>
<dbReference type="KEGG" id="bths:CNY62_09505"/>
<sequence length="98" mass="11297">MNIISHTVEKLHDPTGIIEGERYEFFIVFNVGEDDELFEANGLELRVLIGQKEDISRIVTYYIKSIDTDTQLDIALDEDEEAEILTFCADKIKDLPQF</sequence>
<name>A0A1D2LT22_BROTH</name>
<dbReference type="InterPro" id="IPR045424">
    <property type="entry name" value="DUF6509"/>
</dbReference>
<dbReference type="EMBL" id="CP023483">
    <property type="protein sequence ID" value="ATF26602.1"/>
    <property type="molecule type" value="Genomic_DNA"/>
</dbReference>
<dbReference type="STRING" id="2756.BFR44_07895"/>
<evidence type="ECO:0000313" key="2">
    <source>
        <dbReference type="Proteomes" id="UP000243591"/>
    </source>
</evidence>
<accession>A0A1D2LT22</accession>
<dbReference type="Proteomes" id="UP000243591">
    <property type="component" value="Chromosome"/>
</dbReference>
<dbReference type="Pfam" id="PF20119">
    <property type="entry name" value="DUF6509"/>
    <property type="match status" value="1"/>
</dbReference>
<evidence type="ECO:0000313" key="1">
    <source>
        <dbReference type="EMBL" id="ATF26602.1"/>
    </source>
</evidence>
<dbReference type="OrthoDB" id="2736409at2"/>
<organism evidence="1 2">
    <name type="scientific">Brochothrix thermosphacta</name>
    <name type="common">Microbacterium thermosphactum</name>
    <dbReference type="NCBI Taxonomy" id="2756"/>
    <lineage>
        <taxon>Bacteria</taxon>
        <taxon>Bacillati</taxon>
        <taxon>Bacillota</taxon>
        <taxon>Bacilli</taxon>
        <taxon>Bacillales</taxon>
        <taxon>Listeriaceae</taxon>
        <taxon>Brochothrix</taxon>
    </lineage>
</organism>
<reference evidence="1 2" key="1">
    <citation type="submission" date="2017-09" db="EMBL/GenBank/DDBJ databases">
        <title>Complete Genome Sequences of Two Strains of the Meat Spoilage Bacterium Brochothrix thermosphacta Isolated from Ground Chicken.</title>
        <authorList>
            <person name="Paoli G.C."/>
            <person name="Wijey C."/>
            <person name="Chen C.-Y."/>
            <person name="Nguyen L."/>
            <person name="Yan X."/>
            <person name="Irwin P.L."/>
        </authorList>
    </citation>
    <scope>NUCLEOTIDE SEQUENCE [LARGE SCALE GENOMIC DNA]</scope>
    <source>
        <strain evidence="1 2">BI</strain>
    </source>
</reference>